<proteinExistence type="predicted"/>
<dbReference type="Gramene" id="C.cajan_25180.t">
    <property type="protein sequence ID" value="C.cajan_25180.t.cds1"/>
    <property type="gene ID" value="C.cajan_25180"/>
</dbReference>
<dbReference type="EMBL" id="KQ483441">
    <property type="protein sequence ID" value="KYP51228.1"/>
    <property type="molecule type" value="Genomic_DNA"/>
</dbReference>
<evidence type="ECO:0000259" key="1">
    <source>
        <dbReference type="PROSITE" id="PS50994"/>
    </source>
</evidence>
<keyword evidence="3" id="KW-1185">Reference proteome</keyword>
<dbReference type="PROSITE" id="PS50994">
    <property type="entry name" value="INTEGRASE"/>
    <property type="match status" value="1"/>
</dbReference>
<dbReference type="GO" id="GO:0015074">
    <property type="term" value="P:DNA integration"/>
    <property type="evidence" value="ECO:0007669"/>
    <property type="project" value="InterPro"/>
</dbReference>
<dbReference type="AlphaFoldDB" id="A0A151S8Y4"/>
<sequence>MVVDEDMVALSEDANNSSLWHQRLGHMSGKGMKIMASKGKLSNLKLIDISVCEHYILGKHKKVSFSKSGKKSKVERLELVNTDVWGPTPAKSLGGSHYYVTFIDDSTRKVWVNFLKNKYDVFSMFKRWKEEVETQIGLKLKSLKYDNDGEYDSQKFKNFFSEYGIRMIKTIPRTPKQNGVVERMNITLNERDRCTRI</sequence>
<feature type="domain" description="Integrase catalytic" evidence="1">
    <location>
        <begin position="71"/>
        <end position="197"/>
    </location>
</feature>
<dbReference type="Gene3D" id="3.30.420.10">
    <property type="entry name" value="Ribonuclease H-like superfamily/Ribonuclease H"/>
    <property type="match status" value="1"/>
</dbReference>
<dbReference type="PANTHER" id="PTHR42648:SF28">
    <property type="entry name" value="TRANSPOSON-ENCODED PROTEIN WITH RIBONUCLEASE H-LIKE AND RETROVIRUS ZINC FINGER-LIKE DOMAINS"/>
    <property type="match status" value="1"/>
</dbReference>
<accession>A0A151S8Y4</accession>
<dbReference type="Pfam" id="PF13976">
    <property type="entry name" value="gag_pre-integrs"/>
    <property type="match status" value="1"/>
</dbReference>
<evidence type="ECO:0000313" key="3">
    <source>
        <dbReference type="Proteomes" id="UP000075243"/>
    </source>
</evidence>
<dbReference type="InterPro" id="IPR012337">
    <property type="entry name" value="RNaseH-like_sf"/>
</dbReference>
<dbReference type="SUPFAM" id="SSF53098">
    <property type="entry name" value="Ribonuclease H-like"/>
    <property type="match status" value="1"/>
</dbReference>
<evidence type="ECO:0000313" key="2">
    <source>
        <dbReference type="EMBL" id="KYP51228.1"/>
    </source>
</evidence>
<organism evidence="2 3">
    <name type="scientific">Cajanus cajan</name>
    <name type="common">Pigeon pea</name>
    <name type="synonym">Cajanus indicus</name>
    <dbReference type="NCBI Taxonomy" id="3821"/>
    <lineage>
        <taxon>Eukaryota</taxon>
        <taxon>Viridiplantae</taxon>
        <taxon>Streptophyta</taxon>
        <taxon>Embryophyta</taxon>
        <taxon>Tracheophyta</taxon>
        <taxon>Spermatophyta</taxon>
        <taxon>Magnoliopsida</taxon>
        <taxon>eudicotyledons</taxon>
        <taxon>Gunneridae</taxon>
        <taxon>Pentapetalae</taxon>
        <taxon>rosids</taxon>
        <taxon>fabids</taxon>
        <taxon>Fabales</taxon>
        <taxon>Fabaceae</taxon>
        <taxon>Papilionoideae</taxon>
        <taxon>50 kb inversion clade</taxon>
        <taxon>NPAAA clade</taxon>
        <taxon>indigoferoid/millettioid clade</taxon>
        <taxon>Phaseoleae</taxon>
        <taxon>Cajanus</taxon>
    </lineage>
</organism>
<dbReference type="InterPro" id="IPR025724">
    <property type="entry name" value="GAG-pre-integrase_dom"/>
</dbReference>
<protein>
    <submittedName>
        <fullName evidence="2">Retrovirus-related Pol polyprotein from transposon TNT 1-94</fullName>
    </submittedName>
</protein>
<dbReference type="PANTHER" id="PTHR42648">
    <property type="entry name" value="TRANSPOSASE, PUTATIVE-RELATED"/>
    <property type="match status" value="1"/>
</dbReference>
<name>A0A151S8Y4_CAJCA</name>
<dbReference type="InterPro" id="IPR039537">
    <property type="entry name" value="Retrotran_Ty1/copia-like"/>
</dbReference>
<gene>
    <name evidence="2" type="ORF">KK1_026912</name>
</gene>
<dbReference type="Proteomes" id="UP000075243">
    <property type="component" value="Unassembled WGS sequence"/>
</dbReference>
<dbReference type="InterPro" id="IPR001584">
    <property type="entry name" value="Integrase_cat-core"/>
</dbReference>
<reference evidence="2" key="1">
    <citation type="journal article" date="2012" name="Nat. Biotechnol.">
        <title>Draft genome sequence of pigeonpea (Cajanus cajan), an orphan legume crop of resource-poor farmers.</title>
        <authorList>
            <person name="Varshney R.K."/>
            <person name="Chen W."/>
            <person name="Li Y."/>
            <person name="Bharti A.K."/>
            <person name="Saxena R.K."/>
            <person name="Schlueter J.A."/>
            <person name="Donoghue M.T."/>
            <person name="Azam S."/>
            <person name="Fan G."/>
            <person name="Whaley A.M."/>
            <person name="Farmer A.D."/>
            <person name="Sheridan J."/>
            <person name="Iwata A."/>
            <person name="Tuteja R."/>
            <person name="Penmetsa R.V."/>
            <person name="Wu W."/>
            <person name="Upadhyaya H.D."/>
            <person name="Yang S.P."/>
            <person name="Shah T."/>
            <person name="Saxena K.B."/>
            <person name="Michael T."/>
            <person name="McCombie W.R."/>
            <person name="Yang B."/>
            <person name="Zhang G."/>
            <person name="Yang H."/>
            <person name="Wang J."/>
            <person name="Spillane C."/>
            <person name="Cook D.R."/>
            <person name="May G.D."/>
            <person name="Xu X."/>
            <person name="Jackson S.A."/>
        </authorList>
    </citation>
    <scope>NUCLEOTIDE SEQUENCE [LARGE SCALE GENOMIC DNA]</scope>
</reference>
<dbReference type="InterPro" id="IPR036397">
    <property type="entry name" value="RNaseH_sf"/>
</dbReference>
<dbReference type="GO" id="GO:0003676">
    <property type="term" value="F:nucleic acid binding"/>
    <property type="evidence" value="ECO:0007669"/>
    <property type="project" value="InterPro"/>
</dbReference>